<sequence length="398" mass="44377">MQNPSLMEVKKTTVTLMKPKYLGHSFELLTVTLQYRENSRVPALVVAYLQWKHGTNHSVSNNSPHHTFQVGAVCFTGNICASLSGTAQPNEPVLMLKRIHTIDGNMSARRIDGSSHTNSRHFYSCLFILPAKVDTFKDDVSQQPRLKTQARSEDDSCAGNWLAANSVKEDKIQVFDQTGIFLMACQHGFVESVAEVKHSGELLLDVCGDGQGVGHNIGCTSRKTVASSSIGEKAKRLGLTITLLNHPLYLKGFGLEDMETCEKVFASSNTLAPIIQHALYFHWAQSLDLHFDQWNVDKYLELKKFQTLHNISDADFVRWNLEELAFLGNLSTEFEYDMMTVTYVDELDKLQQLEAKTNKITSSSFLTYMPSHFGSDSGLSQPAQLGSPAAKDKAKSLY</sequence>
<dbReference type="PANTHER" id="PTHR33096:SF1">
    <property type="entry name" value="CXC1-LIKE CYSTEINE CLUSTER ASSOCIATED WITH KDZ TRANSPOSASES DOMAIN-CONTAINING PROTEIN"/>
    <property type="match status" value="1"/>
</dbReference>
<gene>
    <name evidence="2" type="ORF">SERLA73DRAFT_156230</name>
</gene>
<feature type="region of interest" description="Disordered" evidence="1">
    <location>
        <begin position="377"/>
        <end position="398"/>
    </location>
</feature>
<dbReference type="EMBL" id="GL945491">
    <property type="protein sequence ID" value="EGN93666.1"/>
    <property type="molecule type" value="Genomic_DNA"/>
</dbReference>
<dbReference type="AlphaFoldDB" id="F8QDJ5"/>
<organism evidence="3">
    <name type="scientific">Serpula lacrymans var. lacrymans (strain S7.3)</name>
    <name type="common">Dry rot fungus</name>
    <dbReference type="NCBI Taxonomy" id="936435"/>
    <lineage>
        <taxon>Eukaryota</taxon>
        <taxon>Fungi</taxon>
        <taxon>Dikarya</taxon>
        <taxon>Basidiomycota</taxon>
        <taxon>Agaricomycotina</taxon>
        <taxon>Agaricomycetes</taxon>
        <taxon>Agaricomycetidae</taxon>
        <taxon>Boletales</taxon>
        <taxon>Coniophorineae</taxon>
        <taxon>Serpulaceae</taxon>
        <taxon>Serpula</taxon>
    </lineage>
</organism>
<dbReference type="HOGENOM" id="CLU_013084_3_1_1"/>
<evidence type="ECO:0000313" key="2">
    <source>
        <dbReference type="EMBL" id="EGN93666.1"/>
    </source>
</evidence>
<evidence type="ECO:0000256" key="1">
    <source>
        <dbReference type="SAM" id="MobiDB-lite"/>
    </source>
</evidence>
<dbReference type="OrthoDB" id="2505969at2759"/>
<dbReference type="InterPro" id="IPR040521">
    <property type="entry name" value="KDZ"/>
</dbReference>
<dbReference type="PANTHER" id="PTHR33096">
    <property type="entry name" value="CXC2 DOMAIN-CONTAINING PROTEIN"/>
    <property type="match status" value="1"/>
</dbReference>
<proteinExistence type="predicted"/>
<keyword evidence="3" id="KW-1185">Reference proteome</keyword>
<dbReference type="InParanoid" id="F8QDJ5"/>
<accession>F8QDJ5</accession>
<name>F8QDJ5_SERL3</name>
<dbReference type="Proteomes" id="UP000008063">
    <property type="component" value="Unassembled WGS sequence"/>
</dbReference>
<reference evidence="3" key="1">
    <citation type="journal article" date="2011" name="Science">
        <title>The plant cell wall-decomposing machinery underlies the functional diversity of forest fungi.</title>
        <authorList>
            <person name="Eastwood D.C."/>
            <person name="Floudas D."/>
            <person name="Binder M."/>
            <person name="Majcherczyk A."/>
            <person name="Schneider P."/>
            <person name="Aerts A."/>
            <person name="Asiegbu F.O."/>
            <person name="Baker S.E."/>
            <person name="Barry K."/>
            <person name="Bendiksby M."/>
            <person name="Blumentritt M."/>
            <person name="Coutinho P.M."/>
            <person name="Cullen D."/>
            <person name="de Vries R.P."/>
            <person name="Gathman A."/>
            <person name="Goodell B."/>
            <person name="Henrissat B."/>
            <person name="Ihrmark K."/>
            <person name="Kauserud H."/>
            <person name="Kohler A."/>
            <person name="LaButti K."/>
            <person name="Lapidus A."/>
            <person name="Lavin J.L."/>
            <person name="Lee Y.-H."/>
            <person name="Lindquist E."/>
            <person name="Lilly W."/>
            <person name="Lucas S."/>
            <person name="Morin E."/>
            <person name="Murat C."/>
            <person name="Oguiza J.A."/>
            <person name="Park J."/>
            <person name="Pisabarro A.G."/>
            <person name="Riley R."/>
            <person name="Rosling A."/>
            <person name="Salamov A."/>
            <person name="Schmidt O."/>
            <person name="Schmutz J."/>
            <person name="Skrede I."/>
            <person name="Stenlid J."/>
            <person name="Wiebenga A."/>
            <person name="Xie X."/>
            <person name="Kuees U."/>
            <person name="Hibbett D.S."/>
            <person name="Hoffmeister D."/>
            <person name="Hoegberg N."/>
            <person name="Martin F."/>
            <person name="Grigoriev I.V."/>
            <person name="Watkinson S.C."/>
        </authorList>
    </citation>
    <scope>NUCLEOTIDE SEQUENCE [LARGE SCALE GENOMIC DNA]</scope>
    <source>
        <strain evidence="3">strain S7.3</strain>
    </source>
</reference>
<protein>
    <submittedName>
        <fullName evidence="2">Uncharacterized protein</fullName>
    </submittedName>
</protein>
<evidence type="ECO:0000313" key="3">
    <source>
        <dbReference type="Proteomes" id="UP000008063"/>
    </source>
</evidence>
<dbReference type="Pfam" id="PF18758">
    <property type="entry name" value="KDZ"/>
    <property type="match status" value="1"/>
</dbReference>